<keyword evidence="2" id="KW-1185">Reference proteome</keyword>
<sequence>MPLRNWQSRGKYTIFSVWQNRNTLADNKVCEGDQDGRGKCRHVNYTSEHVSNARIHGGIGNGYRVGRYGIDITDPRNHQQQFKMTSNNDMDVDTNCTRRTATKRKKPDNGLTDEIVKKAKHHFKLHRSSMQQSEERRLMKSHLKTCGEKNASSTAILCTNKPTIVVTPINSKELKSAISVINFIGLRKRDIGRLWYQIQEVKRLHKMPIVRVLLYMAEDVVKILIERQRYSDWIFNGKSRAIDKVKSRPKSCECTKKHK</sequence>
<evidence type="ECO:0000313" key="2">
    <source>
        <dbReference type="Proteomes" id="UP000023152"/>
    </source>
</evidence>
<dbReference type="Proteomes" id="UP000023152">
    <property type="component" value="Unassembled WGS sequence"/>
</dbReference>
<organism evidence="1 2">
    <name type="scientific">Reticulomyxa filosa</name>
    <dbReference type="NCBI Taxonomy" id="46433"/>
    <lineage>
        <taxon>Eukaryota</taxon>
        <taxon>Sar</taxon>
        <taxon>Rhizaria</taxon>
        <taxon>Retaria</taxon>
        <taxon>Foraminifera</taxon>
        <taxon>Monothalamids</taxon>
        <taxon>Reticulomyxidae</taxon>
        <taxon>Reticulomyxa</taxon>
    </lineage>
</organism>
<reference evidence="1 2" key="1">
    <citation type="journal article" date="2013" name="Curr. Biol.">
        <title>The Genome of the Foraminiferan Reticulomyxa filosa.</title>
        <authorList>
            <person name="Glockner G."/>
            <person name="Hulsmann N."/>
            <person name="Schleicher M."/>
            <person name="Noegel A.A."/>
            <person name="Eichinger L."/>
            <person name="Gallinger C."/>
            <person name="Pawlowski J."/>
            <person name="Sierra R."/>
            <person name="Euteneuer U."/>
            <person name="Pillet L."/>
            <person name="Moustafa A."/>
            <person name="Platzer M."/>
            <person name="Groth M."/>
            <person name="Szafranski K."/>
            <person name="Schliwa M."/>
        </authorList>
    </citation>
    <scope>NUCLEOTIDE SEQUENCE [LARGE SCALE GENOMIC DNA]</scope>
</reference>
<comment type="caution">
    <text evidence="1">The sequence shown here is derived from an EMBL/GenBank/DDBJ whole genome shotgun (WGS) entry which is preliminary data.</text>
</comment>
<protein>
    <submittedName>
        <fullName evidence="1">Uncharacterized protein</fullName>
    </submittedName>
</protein>
<gene>
    <name evidence="1" type="ORF">RFI_01989</name>
</gene>
<accession>X6P975</accession>
<name>X6P975_RETFI</name>
<dbReference type="AlphaFoldDB" id="X6P975"/>
<evidence type="ECO:0000313" key="1">
    <source>
        <dbReference type="EMBL" id="ETO35085.1"/>
    </source>
</evidence>
<proteinExistence type="predicted"/>
<feature type="non-terminal residue" evidence="1">
    <location>
        <position position="259"/>
    </location>
</feature>
<dbReference type="EMBL" id="ASPP01001973">
    <property type="protein sequence ID" value="ETO35085.1"/>
    <property type="molecule type" value="Genomic_DNA"/>
</dbReference>